<dbReference type="InterPro" id="IPR058163">
    <property type="entry name" value="LysR-type_TF_proteobact-type"/>
</dbReference>
<dbReference type="SUPFAM" id="SSF53850">
    <property type="entry name" value="Periplasmic binding protein-like II"/>
    <property type="match status" value="1"/>
</dbReference>
<dbReference type="GO" id="GO:0003700">
    <property type="term" value="F:DNA-binding transcription factor activity"/>
    <property type="evidence" value="ECO:0007669"/>
    <property type="project" value="InterPro"/>
</dbReference>
<sequence>MDDWNDLKLVLAISRSGSLTSAARDLAVAHSTAFRRLNALEGRLGVRLFERLPAGAYAPTTAGERMTAAAERVESEAAALDRDLLGADTRLSGTLKVTSSETLGYKILTPLIAEFREKHPGIDVTLVVDNRVLSLSRREADVALRVARPKEPDLHGRKVAEIGWCVYGARRLLEGAGRIEAADLPRQRFIGWEEGVGGINTADWLNRTLPEGAFAYRTNSVINQMIAARAGVGLALLPCYLGDGEPLLARVLPEPLRDIDRELWMVTHADLRRTARVRAFMDVIGQGIGARRVEIAGRAD</sequence>
<evidence type="ECO:0000256" key="4">
    <source>
        <dbReference type="ARBA" id="ARBA00023163"/>
    </source>
</evidence>
<gene>
    <name evidence="6" type="ORF">DJ018_09900</name>
</gene>
<keyword evidence="3" id="KW-0238">DNA-binding</keyword>
<keyword evidence="4" id="KW-0804">Transcription</keyword>
<name>A0A328AI44_9CAUL</name>
<dbReference type="SUPFAM" id="SSF46785">
    <property type="entry name" value="Winged helix' DNA-binding domain"/>
    <property type="match status" value="1"/>
</dbReference>
<dbReference type="Gene3D" id="3.40.190.290">
    <property type="match status" value="1"/>
</dbReference>
<evidence type="ECO:0000256" key="3">
    <source>
        <dbReference type="ARBA" id="ARBA00023125"/>
    </source>
</evidence>
<dbReference type="RefSeq" id="WP_111514804.1">
    <property type="nucleotide sequence ID" value="NZ_QFYR01000002.1"/>
</dbReference>
<reference evidence="7" key="1">
    <citation type="submission" date="2018-05" db="EMBL/GenBank/DDBJ databases">
        <authorList>
            <person name="Li X."/>
        </authorList>
    </citation>
    <scope>NUCLEOTIDE SEQUENCE [LARGE SCALE GENOMIC DNA]</scope>
    <source>
        <strain evidence="7">YIM 73061</strain>
    </source>
</reference>
<dbReference type="Pfam" id="PF03466">
    <property type="entry name" value="LysR_substrate"/>
    <property type="match status" value="1"/>
</dbReference>
<dbReference type="Gene3D" id="1.10.10.10">
    <property type="entry name" value="Winged helix-like DNA-binding domain superfamily/Winged helix DNA-binding domain"/>
    <property type="match status" value="1"/>
</dbReference>
<proteinExistence type="inferred from homology"/>
<keyword evidence="7" id="KW-1185">Reference proteome</keyword>
<dbReference type="InterPro" id="IPR000847">
    <property type="entry name" value="LysR_HTH_N"/>
</dbReference>
<dbReference type="AlphaFoldDB" id="A0A328AI44"/>
<comment type="caution">
    <text evidence="6">The sequence shown here is derived from an EMBL/GenBank/DDBJ whole genome shotgun (WGS) entry which is preliminary data.</text>
</comment>
<evidence type="ECO:0000313" key="7">
    <source>
        <dbReference type="Proteomes" id="UP000249725"/>
    </source>
</evidence>
<comment type="similarity">
    <text evidence="1">Belongs to the LysR transcriptional regulatory family.</text>
</comment>
<dbReference type="InterPro" id="IPR005119">
    <property type="entry name" value="LysR_subst-bd"/>
</dbReference>
<dbReference type="OrthoDB" id="9787460at2"/>
<organism evidence="6 7">
    <name type="scientific">Phenylobacterium deserti</name>
    <dbReference type="NCBI Taxonomy" id="1914756"/>
    <lineage>
        <taxon>Bacteria</taxon>
        <taxon>Pseudomonadati</taxon>
        <taxon>Pseudomonadota</taxon>
        <taxon>Alphaproteobacteria</taxon>
        <taxon>Caulobacterales</taxon>
        <taxon>Caulobacteraceae</taxon>
        <taxon>Phenylobacterium</taxon>
    </lineage>
</organism>
<evidence type="ECO:0000256" key="2">
    <source>
        <dbReference type="ARBA" id="ARBA00023015"/>
    </source>
</evidence>
<dbReference type="PANTHER" id="PTHR30537:SF3">
    <property type="entry name" value="TRANSCRIPTIONAL REGULATORY PROTEIN"/>
    <property type="match status" value="1"/>
</dbReference>
<dbReference type="EMBL" id="QFYR01000002">
    <property type="protein sequence ID" value="RAK52518.1"/>
    <property type="molecule type" value="Genomic_DNA"/>
</dbReference>
<evidence type="ECO:0000259" key="5">
    <source>
        <dbReference type="PROSITE" id="PS50931"/>
    </source>
</evidence>
<dbReference type="GO" id="GO:0006351">
    <property type="term" value="P:DNA-templated transcription"/>
    <property type="evidence" value="ECO:0007669"/>
    <property type="project" value="TreeGrafter"/>
</dbReference>
<dbReference type="PROSITE" id="PS50931">
    <property type="entry name" value="HTH_LYSR"/>
    <property type="match status" value="1"/>
</dbReference>
<evidence type="ECO:0000313" key="6">
    <source>
        <dbReference type="EMBL" id="RAK52518.1"/>
    </source>
</evidence>
<dbReference type="InterPro" id="IPR036390">
    <property type="entry name" value="WH_DNA-bd_sf"/>
</dbReference>
<dbReference type="InterPro" id="IPR036388">
    <property type="entry name" value="WH-like_DNA-bd_sf"/>
</dbReference>
<protein>
    <submittedName>
        <fullName evidence="6">LysR family transcriptional regulator</fullName>
    </submittedName>
</protein>
<accession>A0A328AI44</accession>
<evidence type="ECO:0000256" key="1">
    <source>
        <dbReference type="ARBA" id="ARBA00009437"/>
    </source>
</evidence>
<keyword evidence="2" id="KW-0805">Transcription regulation</keyword>
<dbReference type="PANTHER" id="PTHR30537">
    <property type="entry name" value="HTH-TYPE TRANSCRIPTIONAL REGULATOR"/>
    <property type="match status" value="1"/>
</dbReference>
<dbReference type="Pfam" id="PF00126">
    <property type="entry name" value="HTH_1"/>
    <property type="match status" value="1"/>
</dbReference>
<dbReference type="Proteomes" id="UP000249725">
    <property type="component" value="Unassembled WGS sequence"/>
</dbReference>
<dbReference type="GO" id="GO:0043565">
    <property type="term" value="F:sequence-specific DNA binding"/>
    <property type="evidence" value="ECO:0007669"/>
    <property type="project" value="TreeGrafter"/>
</dbReference>
<feature type="domain" description="HTH lysR-type" evidence="5">
    <location>
        <begin position="1"/>
        <end position="60"/>
    </location>
</feature>